<dbReference type="InterPro" id="IPR013766">
    <property type="entry name" value="Thioredoxin_domain"/>
</dbReference>
<dbReference type="PROSITE" id="PS00194">
    <property type="entry name" value="THIOREDOXIN_1"/>
    <property type="match status" value="1"/>
</dbReference>
<evidence type="ECO:0000259" key="5">
    <source>
        <dbReference type="PROSITE" id="PS51352"/>
    </source>
</evidence>
<dbReference type="PROSITE" id="PS51352">
    <property type="entry name" value="THIOREDOXIN_2"/>
    <property type="match status" value="1"/>
</dbReference>
<dbReference type="AlphaFoldDB" id="A0A1T5EXB4"/>
<dbReference type="Gene3D" id="3.40.30.10">
    <property type="entry name" value="Glutaredoxin"/>
    <property type="match status" value="1"/>
</dbReference>
<evidence type="ECO:0000256" key="4">
    <source>
        <dbReference type="ARBA" id="ARBA00023284"/>
    </source>
</evidence>
<dbReference type="InterPro" id="IPR017937">
    <property type="entry name" value="Thioredoxin_CS"/>
</dbReference>
<dbReference type="GO" id="GO:0030313">
    <property type="term" value="C:cell envelope"/>
    <property type="evidence" value="ECO:0007669"/>
    <property type="project" value="UniProtKB-SubCell"/>
</dbReference>
<keyword evidence="3" id="KW-1015">Disulfide bond</keyword>
<reference evidence="7" key="1">
    <citation type="submission" date="2017-02" db="EMBL/GenBank/DDBJ databases">
        <authorList>
            <person name="Varghese N."/>
            <person name="Submissions S."/>
        </authorList>
    </citation>
    <scope>NUCLEOTIDE SEQUENCE [LARGE SCALE GENOMIC DNA]</scope>
    <source>
        <strain evidence="7">DSM 24091</strain>
    </source>
</reference>
<dbReference type="InterPro" id="IPR000866">
    <property type="entry name" value="AhpC/TSA"/>
</dbReference>
<dbReference type="GO" id="GO:0016209">
    <property type="term" value="F:antioxidant activity"/>
    <property type="evidence" value="ECO:0007669"/>
    <property type="project" value="InterPro"/>
</dbReference>
<keyword evidence="2" id="KW-0201">Cytochrome c-type biogenesis</keyword>
<dbReference type="InterPro" id="IPR050553">
    <property type="entry name" value="Thioredoxin_ResA/DsbE_sf"/>
</dbReference>
<feature type="domain" description="Thioredoxin" evidence="5">
    <location>
        <begin position="219"/>
        <end position="357"/>
    </location>
</feature>
<dbReference type="STRING" id="1513896.SAMN05660841_02857"/>
<evidence type="ECO:0000313" key="7">
    <source>
        <dbReference type="Proteomes" id="UP000190150"/>
    </source>
</evidence>
<dbReference type="CDD" id="cd02966">
    <property type="entry name" value="TlpA_like_family"/>
    <property type="match status" value="1"/>
</dbReference>
<dbReference type="GO" id="GO:0017004">
    <property type="term" value="P:cytochrome complex assembly"/>
    <property type="evidence" value="ECO:0007669"/>
    <property type="project" value="UniProtKB-KW"/>
</dbReference>
<organism evidence="6 7">
    <name type="scientific">Sphingobacterium nematocida</name>
    <dbReference type="NCBI Taxonomy" id="1513896"/>
    <lineage>
        <taxon>Bacteria</taxon>
        <taxon>Pseudomonadati</taxon>
        <taxon>Bacteroidota</taxon>
        <taxon>Sphingobacteriia</taxon>
        <taxon>Sphingobacteriales</taxon>
        <taxon>Sphingobacteriaceae</taxon>
        <taxon>Sphingobacterium</taxon>
    </lineage>
</organism>
<dbReference type="Pfam" id="PF00578">
    <property type="entry name" value="AhpC-TSA"/>
    <property type="match status" value="1"/>
</dbReference>
<evidence type="ECO:0000256" key="3">
    <source>
        <dbReference type="ARBA" id="ARBA00023157"/>
    </source>
</evidence>
<evidence type="ECO:0000256" key="2">
    <source>
        <dbReference type="ARBA" id="ARBA00022748"/>
    </source>
</evidence>
<comment type="subcellular location">
    <subcellularLocation>
        <location evidence="1">Cell envelope</location>
    </subcellularLocation>
</comment>
<proteinExistence type="predicted"/>
<dbReference type="InterPro" id="IPR025380">
    <property type="entry name" value="DUF4369"/>
</dbReference>
<keyword evidence="7" id="KW-1185">Reference proteome</keyword>
<dbReference type="OrthoDB" id="750178at2"/>
<sequence>MNYKHYITITAIVISAIAVQAQEASVLGRIKDIGNAEFVMHYMDGATRRSDTVQIKNDLFSWKGVLREPQKVGFMFPSRYAEAFLEAGTIKLDAHKDSLYNLRVTGSKLQDEADAYAATLVDLEERTNPLYEKWGKGTAEEQLKIEQEMESIRKERRQRAAKYIAAHPKSAFSLSLVEDRSAMGSFEEVKPLYDLLDKGLLNTAKGKALTDRLAVIQRSALGSDMLAFTQNDQHGNPVSFADFKGKYVLVDFWASWCGPCRAENPNVLKAYNTYKDKNFTVLGISLDDNAEKWNKAIKDDAMPWTQVSSLKGFDNEVSTYYGIRGIPSTLLVDPTGKIIAKDLRGEFLQQKLAEIFE</sequence>
<dbReference type="PANTHER" id="PTHR42852">
    <property type="entry name" value="THIOL:DISULFIDE INTERCHANGE PROTEIN DSBE"/>
    <property type="match status" value="1"/>
</dbReference>
<dbReference type="SUPFAM" id="SSF52833">
    <property type="entry name" value="Thioredoxin-like"/>
    <property type="match status" value="1"/>
</dbReference>
<dbReference type="InterPro" id="IPR036249">
    <property type="entry name" value="Thioredoxin-like_sf"/>
</dbReference>
<dbReference type="Proteomes" id="UP000190150">
    <property type="component" value="Unassembled WGS sequence"/>
</dbReference>
<evidence type="ECO:0000256" key="1">
    <source>
        <dbReference type="ARBA" id="ARBA00004196"/>
    </source>
</evidence>
<dbReference type="RefSeq" id="WP_079643931.1">
    <property type="nucleotide sequence ID" value="NZ_FUZF01000013.1"/>
</dbReference>
<accession>A0A1T5EXB4</accession>
<keyword evidence="4" id="KW-0676">Redox-active center</keyword>
<gene>
    <name evidence="6" type="ORF">SAMN05660841_02857</name>
</gene>
<dbReference type="GO" id="GO:0016853">
    <property type="term" value="F:isomerase activity"/>
    <property type="evidence" value="ECO:0007669"/>
    <property type="project" value="UniProtKB-KW"/>
</dbReference>
<evidence type="ECO:0000313" key="6">
    <source>
        <dbReference type="EMBL" id="SKB88587.1"/>
    </source>
</evidence>
<protein>
    <submittedName>
        <fullName evidence="6">Thiol-disulfide isomerase or thioredoxin</fullName>
    </submittedName>
</protein>
<dbReference type="Pfam" id="PF14289">
    <property type="entry name" value="DUF4369"/>
    <property type="match status" value="1"/>
</dbReference>
<keyword evidence="6" id="KW-0413">Isomerase</keyword>
<dbReference type="PANTHER" id="PTHR42852:SF6">
    <property type="entry name" value="THIOL:DISULFIDE INTERCHANGE PROTEIN DSBE"/>
    <property type="match status" value="1"/>
</dbReference>
<dbReference type="EMBL" id="FUZF01000013">
    <property type="protein sequence ID" value="SKB88587.1"/>
    <property type="molecule type" value="Genomic_DNA"/>
</dbReference>
<name>A0A1T5EXB4_9SPHI</name>
<dbReference type="GO" id="GO:0016491">
    <property type="term" value="F:oxidoreductase activity"/>
    <property type="evidence" value="ECO:0007669"/>
    <property type="project" value="InterPro"/>
</dbReference>